<dbReference type="Proteomes" id="UP000176648">
    <property type="component" value="Unassembled WGS sequence"/>
</dbReference>
<dbReference type="AlphaFoldDB" id="A0A1G2C5J4"/>
<comment type="caution">
    <text evidence="1">The sequence shown here is derived from an EMBL/GenBank/DDBJ whole genome shotgun (WGS) entry which is preliminary data.</text>
</comment>
<name>A0A1G2C5J4_9BACT</name>
<sequence>MQIEEAFMKLGCERDRMVIFPEHQQDLAYLRSRGLKKNGDKLVFEMGFSGDPSEPGEVFLSTEKDYGKQTLKDYQDEEI</sequence>
<protein>
    <submittedName>
        <fullName evidence="1">Uncharacterized protein</fullName>
    </submittedName>
</protein>
<evidence type="ECO:0000313" key="2">
    <source>
        <dbReference type="Proteomes" id="UP000176648"/>
    </source>
</evidence>
<evidence type="ECO:0000313" key="1">
    <source>
        <dbReference type="EMBL" id="OGY96654.1"/>
    </source>
</evidence>
<organism evidence="1 2">
    <name type="scientific">Candidatus Liptonbacteria bacterium GWB1_49_6</name>
    <dbReference type="NCBI Taxonomy" id="1798644"/>
    <lineage>
        <taxon>Bacteria</taxon>
        <taxon>Candidatus Liptoniibacteriota</taxon>
    </lineage>
</organism>
<reference evidence="1 2" key="1">
    <citation type="journal article" date="2016" name="Nat. Commun.">
        <title>Thousands of microbial genomes shed light on interconnected biogeochemical processes in an aquifer system.</title>
        <authorList>
            <person name="Anantharaman K."/>
            <person name="Brown C.T."/>
            <person name="Hug L.A."/>
            <person name="Sharon I."/>
            <person name="Castelle C.J."/>
            <person name="Probst A.J."/>
            <person name="Thomas B.C."/>
            <person name="Singh A."/>
            <person name="Wilkins M.J."/>
            <person name="Karaoz U."/>
            <person name="Brodie E.L."/>
            <person name="Williams K.H."/>
            <person name="Hubbard S.S."/>
            <person name="Banfield J.F."/>
        </authorList>
    </citation>
    <scope>NUCLEOTIDE SEQUENCE [LARGE SCALE GENOMIC DNA]</scope>
</reference>
<gene>
    <name evidence="1" type="ORF">A2122_00480</name>
</gene>
<accession>A0A1G2C5J4</accession>
<proteinExistence type="predicted"/>
<dbReference type="EMBL" id="MHKU01000026">
    <property type="protein sequence ID" value="OGY96654.1"/>
    <property type="molecule type" value="Genomic_DNA"/>
</dbReference>